<reference evidence="1 2" key="1">
    <citation type="submission" date="2018-10" db="EMBL/GenBank/DDBJ databases">
        <title>Parasedimentitalea marina sp. nov., a psychrophilic bacterium isolated from deep seawater of the New Britain Trench.</title>
        <authorList>
            <person name="Cao J."/>
        </authorList>
    </citation>
    <scope>NUCLEOTIDE SEQUENCE [LARGE SCALE GENOMIC DNA]</scope>
    <source>
        <strain evidence="1 2">W43</strain>
    </source>
</reference>
<dbReference type="Proteomes" id="UP000283063">
    <property type="component" value="Chromosome"/>
</dbReference>
<proteinExistence type="predicted"/>
<dbReference type="AlphaFoldDB" id="A0A3T0N132"/>
<dbReference type="KEGG" id="sedi:EBB79_07210"/>
<evidence type="ECO:0000313" key="2">
    <source>
        <dbReference type="Proteomes" id="UP000283063"/>
    </source>
</evidence>
<dbReference type="RefSeq" id="WP_127748256.1">
    <property type="nucleotide sequence ID" value="NZ_CP033219.1"/>
</dbReference>
<name>A0A3T0N132_9RHOB</name>
<accession>A0A3T0N132</accession>
<dbReference type="OrthoDB" id="1898893at2"/>
<gene>
    <name evidence="1" type="ORF">EBB79_07210</name>
</gene>
<evidence type="ECO:0000313" key="1">
    <source>
        <dbReference type="EMBL" id="AZV77699.1"/>
    </source>
</evidence>
<protein>
    <recommendedName>
        <fullName evidence="3">Helicase/UvrB N-terminal domain-containing protein</fullName>
    </recommendedName>
</protein>
<evidence type="ECO:0008006" key="3">
    <source>
        <dbReference type="Google" id="ProtNLM"/>
    </source>
</evidence>
<organism evidence="1 2">
    <name type="scientific">Parasedimentitalea marina</name>
    <dbReference type="NCBI Taxonomy" id="2483033"/>
    <lineage>
        <taxon>Bacteria</taxon>
        <taxon>Pseudomonadati</taxon>
        <taxon>Pseudomonadota</taxon>
        <taxon>Alphaproteobacteria</taxon>
        <taxon>Rhodobacterales</taxon>
        <taxon>Paracoccaceae</taxon>
        <taxon>Parasedimentitalea</taxon>
    </lineage>
</organism>
<dbReference type="EMBL" id="CP033219">
    <property type="protein sequence ID" value="AZV77699.1"/>
    <property type="molecule type" value="Genomic_DNA"/>
</dbReference>
<sequence>MLYPSRSTHTVIIDRACGTGKTTEMLASLQPERKYLLVTPSLTEIERFVADAPDWVEIVSPKEGKGPKLVQLESLLREGKSVAITHTLFFMMLRLADLTADYEIIVDEAPNPVTCVNTIDADAFNEAVVGGGYATVCPETRQVQPAAKWIKWQREKLDSDGEPTYSSKLHPDIYSPAIQGQLHVDESGIFAVATPNQVLLSGRSLTVMTFLSEGTYIRAYLKMLAQSQPKAAFTVIEETPSDWLRQARELVTVEDLVLPKHVKLSFSKQTRRSLETTCKSIGGALKNLLYRRWKGVERTNIILTCARDKWFEDRKSRYAGPWAKYSRMFGRDYGKDGVQWLPNKTRGTNDYKHASHAIYLYSMSPNPMVQNFLGVSGQSFSDEYALAEMVQWIWRTRVRDGLAITVAIPDKRMRAILEGWLNSANADIDLVEAA</sequence>
<keyword evidence="2" id="KW-1185">Reference proteome</keyword>